<evidence type="ECO:0000256" key="1">
    <source>
        <dbReference type="ARBA" id="ARBA00004141"/>
    </source>
</evidence>
<dbReference type="Pfam" id="PF00344">
    <property type="entry name" value="SecY"/>
    <property type="match status" value="1"/>
</dbReference>
<feature type="transmembrane region" description="Helical" evidence="10">
    <location>
        <begin position="378"/>
        <end position="396"/>
    </location>
</feature>
<evidence type="ECO:0000313" key="12">
    <source>
        <dbReference type="EMBL" id="RJP58396.1"/>
    </source>
</evidence>
<comment type="caution">
    <text evidence="12">The sequence shown here is derived from an EMBL/GenBank/DDBJ whole genome shotgun (WGS) entry which is preliminary data.</text>
</comment>
<evidence type="ECO:0000256" key="4">
    <source>
        <dbReference type="ARBA" id="ARBA00022692"/>
    </source>
</evidence>
<evidence type="ECO:0000256" key="5">
    <source>
        <dbReference type="ARBA" id="ARBA00022927"/>
    </source>
</evidence>
<keyword evidence="3 10" id="KW-0813">Transport</keyword>
<dbReference type="GO" id="GO:0005886">
    <property type="term" value="C:plasma membrane"/>
    <property type="evidence" value="ECO:0007669"/>
    <property type="project" value="UniProtKB-SubCell"/>
</dbReference>
<keyword evidence="4 10" id="KW-0812">Transmembrane</keyword>
<comment type="caution">
    <text evidence="10">Lacks conserved residue(s) required for the propagation of feature annotation.</text>
</comment>
<dbReference type="InterPro" id="IPR030659">
    <property type="entry name" value="SecY_CS"/>
</dbReference>
<keyword evidence="10" id="KW-1003">Cell membrane</keyword>
<feature type="transmembrane region" description="Helical" evidence="10">
    <location>
        <begin position="159"/>
        <end position="179"/>
    </location>
</feature>
<dbReference type="Proteomes" id="UP000266426">
    <property type="component" value="Unassembled WGS sequence"/>
</dbReference>
<accession>A0A3A4R1R8</accession>
<proteinExistence type="inferred from homology"/>
<evidence type="ECO:0000256" key="7">
    <source>
        <dbReference type="ARBA" id="ARBA00023010"/>
    </source>
</evidence>
<dbReference type="InterPro" id="IPR023201">
    <property type="entry name" value="SecY_dom_sf"/>
</dbReference>
<feature type="transmembrane region" description="Helical" evidence="10">
    <location>
        <begin position="402"/>
        <end position="423"/>
    </location>
</feature>
<name>A0A3A4R1R8_9BACT</name>
<dbReference type="InterPro" id="IPR026593">
    <property type="entry name" value="SecY"/>
</dbReference>
<feature type="transmembrane region" description="Helical" evidence="10">
    <location>
        <begin position="191"/>
        <end position="213"/>
    </location>
</feature>
<evidence type="ECO:0000256" key="10">
    <source>
        <dbReference type="HAMAP-Rule" id="MF_01465"/>
    </source>
</evidence>
<keyword evidence="5 10" id="KW-0653">Protein transport</keyword>
<dbReference type="InterPro" id="IPR002208">
    <property type="entry name" value="SecY/SEC61-alpha"/>
</dbReference>
<dbReference type="EMBL" id="QZJZ01000067">
    <property type="protein sequence ID" value="RJP58396.1"/>
    <property type="molecule type" value="Genomic_DNA"/>
</dbReference>
<feature type="transmembrane region" description="Helical" evidence="10">
    <location>
        <begin position="320"/>
        <end position="338"/>
    </location>
</feature>
<evidence type="ECO:0000256" key="2">
    <source>
        <dbReference type="ARBA" id="ARBA00005751"/>
    </source>
</evidence>
<dbReference type="GO" id="GO:0006605">
    <property type="term" value="P:protein targeting"/>
    <property type="evidence" value="ECO:0007669"/>
    <property type="project" value="UniProtKB-UniRule"/>
</dbReference>
<comment type="function">
    <text evidence="10">The central subunit of the protein translocation channel SecYEG. Consists of two halves formed by TMs 1-5 and 6-10. These two domains form a lateral gate at the front which open onto the bilayer between TMs 2 and 7, and are clamped together by SecE at the back. The channel is closed by both a pore ring composed of hydrophobic SecY resides and a short helix (helix 2A) on the extracellular side of the membrane which forms a plug. The plug probably moves laterally to allow the channel to open. The ring and the pore may move independently.</text>
</comment>
<evidence type="ECO:0000256" key="3">
    <source>
        <dbReference type="ARBA" id="ARBA00022448"/>
    </source>
</evidence>
<feature type="transmembrane region" description="Helical" evidence="10">
    <location>
        <begin position="118"/>
        <end position="139"/>
    </location>
</feature>
<feature type="transmembrane region" description="Helical" evidence="10">
    <location>
        <begin position="65"/>
        <end position="98"/>
    </location>
</feature>
<reference evidence="12 13" key="1">
    <citation type="journal article" date="2017" name="ISME J.">
        <title>Energy and carbon metabolisms in a deep terrestrial subsurface fluid microbial community.</title>
        <authorList>
            <person name="Momper L."/>
            <person name="Jungbluth S.P."/>
            <person name="Lee M.D."/>
            <person name="Amend J.P."/>
        </authorList>
    </citation>
    <scope>NUCLEOTIDE SEQUENCE [LARGE SCALE GENOMIC DNA]</scope>
    <source>
        <strain evidence="12">SURF_26</strain>
    </source>
</reference>
<gene>
    <name evidence="10 12" type="primary">secY</name>
    <name evidence="12" type="ORF">C4541_08040</name>
</gene>
<dbReference type="NCBIfam" id="TIGR00967">
    <property type="entry name" value="3a0501s007"/>
    <property type="match status" value="1"/>
</dbReference>
<feature type="transmembrane region" description="Helical" evidence="10">
    <location>
        <begin position="225"/>
        <end position="246"/>
    </location>
</feature>
<protein>
    <recommendedName>
        <fullName evidence="9 10">Protein translocase subunit SecY</fullName>
    </recommendedName>
</protein>
<dbReference type="Gene3D" id="1.10.3370.10">
    <property type="entry name" value="SecY subunit domain"/>
    <property type="match status" value="1"/>
</dbReference>
<dbReference type="PRINTS" id="PR00303">
    <property type="entry name" value="SECYTRNLCASE"/>
</dbReference>
<evidence type="ECO:0000256" key="6">
    <source>
        <dbReference type="ARBA" id="ARBA00022989"/>
    </source>
</evidence>
<organism evidence="12 13">
    <name type="scientific">Candidatus Auribacter fodinae</name>
    <dbReference type="NCBI Taxonomy" id="2093366"/>
    <lineage>
        <taxon>Bacteria</taxon>
        <taxon>Pseudomonadati</taxon>
        <taxon>Candidatus Auribacterota</taxon>
        <taxon>Candidatus Auribacteria</taxon>
        <taxon>Candidatus Auribacterales</taxon>
        <taxon>Candidatus Auribacteraceae</taxon>
        <taxon>Candidatus Auribacter</taxon>
    </lineage>
</organism>
<comment type="similarity">
    <text evidence="2 10 11">Belongs to the SecY/SEC61-alpha family.</text>
</comment>
<evidence type="ECO:0000256" key="8">
    <source>
        <dbReference type="ARBA" id="ARBA00023136"/>
    </source>
</evidence>
<evidence type="ECO:0000256" key="11">
    <source>
        <dbReference type="RuleBase" id="RU004349"/>
    </source>
</evidence>
<dbReference type="PROSITE" id="PS00756">
    <property type="entry name" value="SECY_2"/>
    <property type="match status" value="1"/>
</dbReference>
<dbReference type="FunFam" id="1.10.3370.10:FF:000001">
    <property type="entry name" value="Preprotein translocase subunit SecY"/>
    <property type="match status" value="1"/>
</dbReference>
<keyword evidence="8 10" id="KW-0472">Membrane</keyword>
<evidence type="ECO:0000313" key="13">
    <source>
        <dbReference type="Proteomes" id="UP000266426"/>
    </source>
</evidence>
<comment type="subunit">
    <text evidence="10">Component of the Sec protein translocase complex. Heterotrimer consisting of SecY, SecE and SecG subunits. The heterotrimers can form oligomers, although 1 heterotrimer is thought to be able to translocate proteins. Interacts with the ribosome. Interacts with SecDF, and other proteins may be involved. Interacts with SecA.</text>
</comment>
<sequence>MFNAFVNMFKIPDLRKKILVTLGLLAVCRLGSFLPIPGIDAAVLADVMRQMQAAESNSIFSMISLFSGGALTNCALFALGIMPYISASIIIQLLQVVIPKLEKIAREGESGRRKINQYTRYSTVLLALVQSFFMTQGLIHPERIAPIFRGRIIVPDPNFLFIVVGVITLTTGTMLLMWLGEQISDKGIGNGISLIITVGIISRFPTAVGYAWTMFAPGNEQGKSPFILLLLFVVMVVVIVGIIMVTQAQRKIPIQRAQQVRGRRIYQAQNTYMPLRVNYAGVIPVIFASSLLLFPATIGSMFSNIAFFKLMSSWLSPGEPLYNVLYVMLIIFFCYFWTATQFNPIQIADDMKRGGAFVPGIRPGKNTAEYFEKIMTRITFAGAIFLATIAILPTFVSNRFKVPFLVTQFLGGTGLLIVVGVMLDTMRQVESHLIMRHYDGFMSKTRLKGRF</sequence>
<keyword evidence="6 10" id="KW-1133">Transmembrane helix</keyword>
<evidence type="ECO:0000256" key="9">
    <source>
        <dbReference type="ARBA" id="ARBA00039733"/>
    </source>
</evidence>
<dbReference type="HAMAP" id="MF_01465">
    <property type="entry name" value="SecY"/>
    <property type="match status" value="1"/>
</dbReference>
<dbReference type="GO" id="GO:0065002">
    <property type="term" value="P:intracellular protein transmembrane transport"/>
    <property type="evidence" value="ECO:0007669"/>
    <property type="project" value="UniProtKB-UniRule"/>
</dbReference>
<dbReference type="PIRSF" id="PIRSF004557">
    <property type="entry name" value="SecY"/>
    <property type="match status" value="1"/>
</dbReference>
<dbReference type="SUPFAM" id="SSF103491">
    <property type="entry name" value="Preprotein translocase SecY subunit"/>
    <property type="match status" value="1"/>
</dbReference>
<comment type="subcellular location">
    <subcellularLocation>
        <location evidence="10">Cell membrane</location>
        <topology evidence="10">Multi-pass membrane protein</topology>
    </subcellularLocation>
    <subcellularLocation>
        <location evidence="1">Membrane</location>
        <topology evidence="1">Multi-pass membrane protein</topology>
    </subcellularLocation>
</comment>
<dbReference type="GO" id="GO:0043952">
    <property type="term" value="P:protein transport by the Sec complex"/>
    <property type="evidence" value="ECO:0007669"/>
    <property type="project" value="UniProtKB-UniRule"/>
</dbReference>
<feature type="transmembrane region" description="Helical" evidence="10">
    <location>
        <begin position="282"/>
        <end position="308"/>
    </location>
</feature>
<dbReference type="PANTHER" id="PTHR10906">
    <property type="entry name" value="SECY/SEC61-ALPHA FAMILY MEMBER"/>
    <property type="match status" value="1"/>
</dbReference>
<dbReference type="AlphaFoldDB" id="A0A3A4R1R8"/>
<keyword evidence="7 10" id="KW-0811">Translocation</keyword>